<keyword evidence="2" id="KW-1185">Reference proteome</keyword>
<gene>
    <name evidence="1" type="ORF">DDB_G0277795</name>
</gene>
<dbReference type="HOGENOM" id="CLU_2578866_0_0_1"/>
<accession>Q54Z77</accession>
<dbReference type="dictyBase" id="DDB_G0277795"/>
<dbReference type="KEGG" id="ddi:DDB_G0277795"/>
<dbReference type="AlphaFoldDB" id="Q54Z77"/>
<evidence type="ECO:0000313" key="2">
    <source>
        <dbReference type="Proteomes" id="UP000002195"/>
    </source>
</evidence>
<dbReference type="RefSeq" id="XP_642476.1">
    <property type="nucleotide sequence ID" value="XM_637384.1"/>
</dbReference>
<comment type="caution">
    <text evidence="1">The sequence shown here is derived from an EMBL/GenBank/DDBJ whole genome shotgun (WGS) entry which is preliminary data.</text>
</comment>
<dbReference type="PaxDb" id="44689-DDB0218028"/>
<evidence type="ECO:0000313" key="1">
    <source>
        <dbReference type="EMBL" id="EAL68571.1"/>
    </source>
</evidence>
<dbReference type="InParanoid" id="Q54Z77"/>
<dbReference type="VEuPathDB" id="AmoebaDB:DDB_G0277795"/>
<dbReference type="GeneID" id="8621187"/>
<sequence length="81" mass="8578">MTIIESIYSLSPALSPKTGPTNSNLTPINDPLLLSPNPSGLHGGASPNLKACLRNKPLLINFDLNMTTISFNFNGPHCGCN</sequence>
<dbReference type="Proteomes" id="UP000002195">
    <property type="component" value="Unassembled WGS sequence"/>
</dbReference>
<proteinExistence type="predicted"/>
<name>Q54Z77_DICDI</name>
<reference evidence="1 2" key="1">
    <citation type="journal article" date="2005" name="Nature">
        <title>The genome of the social amoeba Dictyostelium discoideum.</title>
        <authorList>
            <consortium name="The Dictyostelium discoideum Sequencing Consortium"/>
            <person name="Eichinger L."/>
            <person name="Pachebat J.A."/>
            <person name="Glockner G."/>
            <person name="Rajandream M.A."/>
            <person name="Sucgang R."/>
            <person name="Berriman M."/>
            <person name="Song J."/>
            <person name="Olsen R."/>
            <person name="Szafranski K."/>
            <person name="Xu Q."/>
            <person name="Tunggal B."/>
            <person name="Kummerfeld S."/>
            <person name="Madera M."/>
            <person name="Konfortov B.A."/>
            <person name="Rivero F."/>
            <person name="Bankier A.T."/>
            <person name="Lehmann R."/>
            <person name="Hamlin N."/>
            <person name="Davies R."/>
            <person name="Gaudet P."/>
            <person name="Fey P."/>
            <person name="Pilcher K."/>
            <person name="Chen G."/>
            <person name="Saunders D."/>
            <person name="Sodergren E."/>
            <person name="Davis P."/>
            <person name="Kerhornou A."/>
            <person name="Nie X."/>
            <person name="Hall N."/>
            <person name="Anjard C."/>
            <person name="Hemphill L."/>
            <person name="Bason N."/>
            <person name="Farbrother P."/>
            <person name="Desany B."/>
            <person name="Just E."/>
            <person name="Morio T."/>
            <person name="Rost R."/>
            <person name="Churcher C."/>
            <person name="Cooper J."/>
            <person name="Haydock S."/>
            <person name="van Driessche N."/>
            <person name="Cronin A."/>
            <person name="Goodhead I."/>
            <person name="Muzny D."/>
            <person name="Mourier T."/>
            <person name="Pain A."/>
            <person name="Lu M."/>
            <person name="Harper D."/>
            <person name="Lindsay R."/>
            <person name="Hauser H."/>
            <person name="James K."/>
            <person name="Quiles M."/>
            <person name="Madan Babu M."/>
            <person name="Saito T."/>
            <person name="Buchrieser C."/>
            <person name="Wardroper A."/>
            <person name="Felder M."/>
            <person name="Thangavelu M."/>
            <person name="Johnson D."/>
            <person name="Knights A."/>
            <person name="Loulseged H."/>
            <person name="Mungall K."/>
            <person name="Oliver K."/>
            <person name="Price C."/>
            <person name="Quail M.A."/>
            <person name="Urushihara H."/>
            <person name="Hernandez J."/>
            <person name="Rabbinowitsch E."/>
            <person name="Steffen D."/>
            <person name="Sanders M."/>
            <person name="Ma J."/>
            <person name="Kohara Y."/>
            <person name="Sharp S."/>
            <person name="Simmonds M."/>
            <person name="Spiegler S."/>
            <person name="Tivey A."/>
            <person name="Sugano S."/>
            <person name="White B."/>
            <person name="Walker D."/>
            <person name="Woodward J."/>
            <person name="Winckler T."/>
            <person name="Tanaka Y."/>
            <person name="Shaulsky G."/>
            <person name="Schleicher M."/>
            <person name="Weinstock G."/>
            <person name="Rosenthal A."/>
            <person name="Cox E.C."/>
            <person name="Chisholm R.L."/>
            <person name="Gibbs R."/>
            <person name="Loomis W.F."/>
            <person name="Platzer M."/>
            <person name="Kay R.R."/>
            <person name="Williams J."/>
            <person name="Dear P.H."/>
            <person name="Noegel A.A."/>
            <person name="Barrell B."/>
            <person name="Kuspa A."/>
        </authorList>
    </citation>
    <scope>NUCLEOTIDE SEQUENCE [LARGE SCALE GENOMIC DNA]</scope>
    <source>
        <strain evidence="1 2">AX4</strain>
    </source>
</reference>
<organism evidence="1 2">
    <name type="scientific">Dictyostelium discoideum</name>
    <name type="common">Social amoeba</name>
    <dbReference type="NCBI Taxonomy" id="44689"/>
    <lineage>
        <taxon>Eukaryota</taxon>
        <taxon>Amoebozoa</taxon>
        <taxon>Evosea</taxon>
        <taxon>Eumycetozoa</taxon>
        <taxon>Dictyostelia</taxon>
        <taxon>Dictyosteliales</taxon>
        <taxon>Dictyosteliaceae</taxon>
        <taxon>Dictyostelium</taxon>
    </lineage>
</organism>
<dbReference type="EMBL" id="AAFI02000022">
    <property type="protein sequence ID" value="EAL68571.1"/>
    <property type="molecule type" value="Genomic_DNA"/>
</dbReference>
<protein>
    <submittedName>
        <fullName evidence="1">Uncharacterized protein</fullName>
    </submittedName>
</protein>